<evidence type="ECO:0000256" key="1">
    <source>
        <dbReference type="ARBA" id="ARBA00022603"/>
    </source>
</evidence>
<keyword evidence="5" id="KW-1185">Reference proteome</keyword>
<name>A0A1U6IUF8_9SPHN</name>
<organism evidence="4 5">
    <name type="scientific">Novosphingobium mathurense</name>
    <dbReference type="NCBI Taxonomy" id="428990"/>
    <lineage>
        <taxon>Bacteria</taxon>
        <taxon>Pseudomonadati</taxon>
        <taxon>Pseudomonadota</taxon>
        <taxon>Alphaproteobacteria</taxon>
        <taxon>Sphingomonadales</taxon>
        <taxon>Sphingomonadaceae</taxon>
        <taxon>Novosphingobium</taxon>
    </lineage>
</organism>
<dbReference type="PANTHER" id="PTHR43167">
    <property type="entry name" value="PUTATIVE (AFU_ORTHOLOGUE AFUA_6G01830)-RELATED"/>
    <property type="match status" value="1"/>
</dbReference>
<evidence type="ECO:0000313" key="4">
    <source>
        <dbReference type="EMBL" id="SLK11613.1"/>
    </source>
</evidence>
<gene>
    <name evidence="4" type="ORF">SAMN06295987_11523</name>
</gene>
<dbReference type="RefSeq" id="WP_079731948.1">
    <property type="nucleotide sequence ID" value="NZ_FVZE01000015.1"/>
</dbReference>
<proteinExistence type="predicted"/>
<dbReference type="PANTHER" id="PTHR43167:SF1">
    <property type="entry name" value="PUTATIVE (AFU_ORTHOLOGUE AFUA_6G01830)-RELATED"/>
    <property type="match status" value="1"/>
</dbReference>
<dbReference type="GO" id="GO:0008171">
    <property type="term" value="F:O-methyltransferase activity"/>
    <property type="evidence" value="ECO:0007669"/>
    <property type="project" value="InterPro"/>
</dbReference>
<dbReference type="PROSITE" id="PS51682">
    <property type="entry name" value="SAM_OMT_I"/>
    <property type="match status" value="1"/>
</dbReference>
<dbReference type="GO" id="GO:0032259">
    <property type="term" value="P:methylation"/>
    <property type="evidence" value="ECO:0007669"/>
    <property type="project" value="UniProtKB-KW"/>
</dbReference>
<dbReference type="Proteomes" id="UP000190989">
    <property type="component" value="Unassembled WGS sequence"/>
</dbReference>
<keyword evidence="3" id="KW-0949">S-adenosyl-L-methionine</keyword>
<keyword evidence="1 4" id="KW-0489">Methyltransferase</keyword>
<dbReference type="CDD" id="cd02440">
    <property type="entry name" value="AdoMet_MTases"/>
    <property type="match status" value="1"/>
</dbReference>
<protein>
    <submittedName>
        <fullName evidence="4">Predicted O-methyltransferase YrrM</fullName>
    </submittedName>
</protein>
<dbReference type="EMBL" id="FVZE01000015">
    <property type="protein sequence ID" value="SLK11613.1"/>
    <property type="molecule type" value="Genomic_DNA"/>
</dbReference>
<evidence type="ECO:0000256" key="2">
    <source>
        <dbReference type="ARBA" id="ARBA00022679"/>
    </source>
</evidence>
<keyword evidence="2 4" id="KW-0808">Transferase</keyword>
<reference evidence="5" key="1">
    <citation type="submission" date="2017-02" db="EMBL/GenBank/DDBJ databases">
        <authorList>
            <person name="Varghese N."/>
            <person name="Submissions S."/>
        </authorList>
    </citation>
    <scope>NUCLEOTIDE SEQUENCE [LARGE SCALE GENOMIC DNA]</scope>
    <source>
        <strain evidence="5">SM117</strain>
    </source>
</reference>
<evidence type="ECO:0000313" key="5">
    <source>
        <dbReference type="Proteomes" id="UP000190989"/>
    </source>
</evidence>
<dbReference type="Gene3D" id="3.40.50.150">
    <property type="entry name" value="Vaccinia Virus protein VP39"/>
    <property type="match status" value="1"/>
</dbReference>
<dbReference type="STRING" id="428990.SAMN06295987_11523"/>
<dbReference type="AlphaFoldDB" id="A0A1U6IUF8"/>
<dbReference type="InterPro" id="IPR002935">
    <property type="entry name" value="SAM_O-MeTrfase"/>
</dbReference>
<dbReference type="InterPro" id="IPR029063">
    <property type="entry name" value="SAM-dependent_MTases_sf"/>
</dbReference>
<sequence>MIFAAPAAQSVFARYEARAEADRVRMRELGSAGMAVRDEFLLPVGLDVGRLLHALVLARKPRRVLELGTSYGYSTLFLADAAAQVGATVVTMELADYKQLHAREQLTEAGLTEAVDFRCGDALELLAADPGPWDFVLLDIWKDLYLPCFEAFYPKLSEEALVASDNMIEPEFDRPSVRLYREAVRSKADLQTVLLPVGSGIELTARWSAGNSKL</sequence>
<dbReference type="Pfam" id="PF01596">
    <property type="entry name" value="Methyltransf_3"/>
    <property type="match status" value="1"/>
</dbReference>
<dbReference type="SUPFAM" id="SSF53335">
    <property type="entry name" value="S-adenosyl-L-methionine-dependent methyltransferases"/>
    <property type="match status" value="1"/>
</dbReference>
<evidence type="ECO:0000256" key="3">
    <source>
        <dbReference type="ARBA" id="ARBA00022691"/>
    </source>
</evidence>
<accession>A0A1U6IUF8</accession>